<accession>X1GTC8</accession>
<gene>
    <name evidence="1" type="ORF">S03H2_33248</name>
</gene>
<evidence type="ECO:0008006" key="2">
    <source>
        <dbReference type="Google" id="ProtNLM"/>
    </source>
</evidence>
<reference evidence="1" key="1">
    <citation type="journal article" date="2014" name="Front. Microbiol.">
        <title>High frequency of phylogenetically diverse reductive dehalogenase-homologous genes in deep subseafloor sedimentary metagenomes.</title>
        <authorList>
            <person name="Kawai M."/>
            <person name="Futagami T."/>
            <person name="Toyoda A."/>
            <person name="Takaki Y."/>
            <person name="Nishi S."/>
            <person name="Hori S."/>
            <person name="Arai W."/>
            <person name="Tsubouchi T."/>
            <person name="Morono Y."/>
            <person name="Uchiyama I."/>
            <person name="Ito T."/>
            <person name="Fujiyama A."/>
            <person name="Inagaki F."/>
            <person name="Takami H."/>
        </authorList>
    </citation>
    <scope>NUCLEOTIDE SEQUENCE</scope>
    <source>
        <strain evidence="1">Expedition CK06-06</strain>
    </source>
</reference>
<dbReference type="EMBL" id="BARU01020229">
    <property type="protein sequence ID" value="GAH61151.1"/>
    <property type="molecule type" value="Genomic_DNA"/>
</dbReference>
<evidence type="ECO:0000313" key="1">
    <source>
        <dbReference type="EMBL" id="GAH61151.1"/>
    </source>
</evidence>
<protein>
    <recommendedName>
        <fullName evidence="2">Homing endonuclease LAGLIDADG domain-containing protein</fullName>
    </recommendedName>
</protein>
<dbReference type="AlphaFoldDB" id="X1GTC8"/>
<organism evidence="1">
    <name type="scientific">marine sediment metagenome</name>
    <dbReference type="NCBI Taxonomy" id="412755"/>
    <lineage>
        <taxon>unclassified sequences</taxon>
        <taxon>metagenomes</taxon>
        <taxon>ecological metagenomes</taxon>
    </lineage>
</organism>
<dbReference type="InterPro" id="IPR027434">
    <property type="entry name" value="Homing_endonucl"/>
</dbReference>
<name>X1GTC8_9ZZZZ</name>
<comment type="caution">
    <text evidence="1">The sequence shown here is derived from an EMBL/GenBank/DDBJ whole genome shotgun (WGS) entry which is preliminary data.</text>
</comment>
<proteinExistence type="predicted"/>
<feature type="non-terminal residue" evidence="1">
    <location>
        <position position="1"/>
    </location>
</feature>
<sequence>RVFITNTNLQVIEWLQQTYGGTIYQARRFGRRKCYQWRIMYMQAADFLKLMLPYLQIKRLEAEIAISYQEFASNLPHASRGHSRTAEETDALEAAYQILQEVKQ</sequence>
<dbReference type="Gene3D" id="3.10.28.10">
    <property type="entry name" value="Homing endonucleases"/>
    <property type="match status" value="1"/>
</dbReference>